<organism evidence="2 3">
    <name type="scientific">Cellulomonas pakistanensis</name>
    <dbReference type="NCBI Taxonomy" id="992287"/>
    <lineage>
        <taxon>Bacteria</taxon>
        <taxon>Bacillati</taxon>
        <taxon>Actinomycetota</taxon>
        <taxon>Actinomycetes</taxon>
        <taxon>Micrococcales</taxon>
        <taxon>Cellulomonadaceae</taxon>
        <taxon>Cellulomonas</taxon>
    </lineage>
</organism>
<name>A0A919U405_9CELL</name>
<sequence length="105" mass="11823">MPLRSVKMKRFILGFQRRVWCPKWTPLSSSWRMVTTAMVVLPRARVGGAHSDREPASADPLVRLSTPPERASSLAPRPRRHRVEDPDRCRRRPSARTSPAGAVGV</sequence>
<dbReference type="AlphaFoldDB" id="A0A919U405"/>
<dbReference type="EMBL" id="BONO01000030">
    <property type="protein sequence ID" value="GIG37838.1"/>
    <property type="molecule type" value="Genomic_DNA"/>
</dbReference>
<feature type="region of interest" description="Disordered" evidence="1">
    <location>
        <begin position="46"/>
        <end position="105"/>
    </location>
</feature>
<dbReference type="Proteomes" id="UP000642125">
    <property type="component" value="Unassembled WGS sequence"/>
</dbReference>
<proteinExistence type="predicted"/>
<protein>
    <submittedName>
        <fullName evidence="2">Uncharacterized protein</fullName>
    </submittedName>
</protein>
<comment type="caution">
    <text evidence="2">The sequence shown here is derived from an EMBL/GenBank/DDBJ whole genome shotgun (WGS) entry which is preliminary data.</text>
</comment>
<evidence type="ECO:0000313" key="3">
    <source>
        <dbReference type="Proteomes" id="UP000642125"/>
    </source>
</evidence>
<evidence type="ECO:0000256" key="1">
    <source>
        <dbReference type="SAM" id="MobiDB-lite"/>
    </source>
</evidence>
<accession>A0A919U405</accession>
<gene>
    <name evidence="2" type="ORF">Cpa01nite_32190</name>
</gene>
<evidence type="ECO:0000313" key="2">
    <source>
        <dbReference type="EMBL" id="GIG37838.1"/>
    </source>
</evidence>
<keyword evidence="3" id="KW-1185">Reference proteome</keyword>
<reference evidence="2" key="1">
    <citation type="submission" date="2021-01" db="EMBL/GenBank/DDBJ databases">
        <title>Whole genome shotgun sequence of Cellulomonas pakistanensis NBRC 110800.</title>
        <authorList>
            <person name="Komaki H."/>
            <person name="Tamura T."/>
        </authorList>
    </citation>
    <scope>NUCLEOTIDE SEQUENCE</scope>
    <source>
        <strain evidence="2">NBRC 110800</strain>
    </source>
</reference>